<name>A0ACB8VXS4_9TELE</name>
<dbReference type="Proteomes" id="UP000831701">
    <property type="component" value="Chromosome 17"/>
</dbReference>
<accession>A0ACB8VXS4</accession>
<protein>
    <submittedName>
        <fullName evidence="1">Uncharacterized protein</fullName>
    </submittedName>
</protein>
<comment type="caution">
    <text evidence="1">The sequence shown here is derived from an EMBL/GenBank/DDBJ whole genome shotgun (WGS) entry which is preliminary data.</text>
</comment>
<evidence type="ECO:0000313" key="2">
    <source>
        <dbReference type="Proteomes" id="UP000831701"/>
    </source>
</evidence>
<dbReference type="EMBL" id="CM041547">
    <property type="protein sequence ID" value="KAI3359737.1"/>
    <property type="molecule type" value="Genomic_DNA"/>
</dbReference>
<reference evidence="1" key="1">
    <citation type="submission" date="2022-04" db="EMBL/GenBank/DDBJ databases">
        <title>Jade perch genome.</title>
        <authorList>
            <person name="Chao B."/>
        </authorList>
    </citation>
    <scope>NUCLEOTIDE SEQUENCE</scope>
    <source>
        <strain evidence="1">CB-2022</strain>
    </source>
</reference>
<gene>
    <name evidence="1" type="ORF">L3Q82_014103</name>
</gene>
<evidence type="ECO:0000313" key="1">
    <source>
        <dbReference type="EMBL" id="KAI3359737.1"/>
    </source>
</evidence>
<keyword evidence="2" id="KW-1185">Reference proteome</keyword>
<organism evidence="1 2">
    <name type="scientific">Scortum barcoo</name>
    <name type="common">barcoo grunter</name>
    <dbReference type="NCBI Taxonomy" id="214431"/>
    <lineage>
        <taxon>Eukaryota</taxon>
        <taxon>Metazoa</taxon>
        <taxon>Chordata</taxon>
        <taxon>Craniata</taxon>
        <taxon>Vertebrata</taxon>
        <taxon>Euteleostomi</taxon>
        <taxon>Actinopterygii</taxon>
        <taxon>Neopterygii</taxon>
        <taxon>Teleostei</taxon>
        <taxon>Neoteleostei</taxon>
        <taxon>Acanthomorphata</taxon>
        <taxon>Eupercaria</taxon>
        <taxon>Centrarchiformes</taxon>
        <taxon>Terapontoidei</taxon>
        <taxon>Terapontidae</taxon>
        <taxon>Scortum</taxon>
    </lineage>
</organism>
<sequence length="205" mass="22896">MPEGEYPSVYVVDSHATKPQVPPRLQKKKRSAGAVQTLLFLLAASASSSKQTAGEDIVPPKKPSLVISPSKPVAHLTDGHGTANGDQVLAWSTVAEPLLYKMKYKDKSLIIQREGYYYVYSKVSFLDNDIFHHSVQVKTKLFAGKSIQLLMSRKYSDKYSKNRSNSYLGGVFHLNKDDALFVEVNNASKILRHRDSENIFGAYMI</sequence>
<proteinExistence type="predicted"/>